<dbReference type="HOGENOM" id="CLU_000604_1_2_2"/>
<feature type="domain" description="ABC transporter" evidence="4">
    <location>
        <begin position="4"/>
        <end position="222"/>
    </location>
</feature>
<proteinExistence type="predicted"/>
<dbReference type="Gene3D" id="3.40.50.300">
    <property type="entry name" value="P-loop containing nucleotide triphosphate hydrolases"/>
    <property type="match status" value="1"/>
</dbReference>
<dbReference type="InterPro" id="IPR051782">
    <property type="entry name" value="ABC_Transporter_VariousFunc"/>
</dbReference>
<evidence type="ECO:0000259" key="4">
    <source>
        <dbReference type="PROSITE" id="PS50893"/>
    </source>
</evidence>
<keyword evidence="3" id="KW-0067">ATP-binding</keyword>
<dbReference type="InterPro" id="IPR003439">
    <property type="entry name" value="ABC_transporter-like_ATP-bd"/>
</dbReference>
<dbReference type="Proteomes" id="UP000001106">
    <property type="component" value="Chromosome"/>
</dbReference>
<gene>
    <name evidence="5" type="ordered locus">Maeo_1451</name>
</gene>
<sequence>MDGVVLKQISKYYGNKLALNNLSFNVKKGEIFGLLGHNGAGKTTTLRIISGIIDNYNGEVLINGNIGYLPEERGLYKDEKVKDILKFFGELHDIPTSKLKEQIDYYLNKLNVSQYKNSKIKTLSKGNQQKIQFIVSIIHNPDIIILDEPFTGLDIVNLNLIKDIIYGLKEQGKTIILSTHQLEKIERFCDRILILKEGKAVKYGRLDEICKKTAYIEYLEDNKLIKYNLSHGEALQLLNDENIKNNIVKFEVRSSLEELFMEDNNG</sequence>
<dbReference type="InterPro" id="IPR003593">
    <property type="entry name" value="AAA+_ATPase"/>
</dbReference>
<dbReference type="InterPro" id="IPR017871">
    <property type="entry name" value="ABC_transporter-like_CS"/>
</dbReference>
<evidence type="ECO:0000313" key="6">
    <source>
        <dbReference type="Proteomes" id="UP000001106"/>
    </source>
</evidence>
<accession>A6UX05</accession>
<keyword evidence="2" id="KW-0547">Nucleotide-binding</keyword>
<dbReference type="SUPFAM" id="SSF52540">
    <property type="entry name" value="P-loop containing nucleoside triphosphate hydrolases"/>
    <property type="match status" value="1"/>
</dbReference>
<protein>
    <submittedName>
        <fullName evidence="5">ABC transporter related protein</fullName>
    </submittedName>
</protein>
<name>A6UX05_META3</name>
<dbReference type="GO" id="GO:0005524">
    <property type="term" value="F:ATP binding"/>
    <property type="evidence" value="ECO:0007669"/>
    <property type="project" value="UniProtKB-KW"/>
</dbReference>
<dbReference type="InterPro" id="IPR027417">
    <property type="entry name" value="P-loop_NTPase"/>
</dbReference>
<dbReference type="eggNOG" id="arCOG00194">
    <property type="taxonomic scope" value="Archaea"/>
</dbReference>
<dbReference type="PANTHER" id="PTHR42939">
    <property type="entry name" value="ABC TRANSPORTER ATP-BINDING PROTEIN ALBC-RELATED"/>
    <property type="match status" value="1"/>
</dbReference>
<keyword evidence="6" id="KW-1185">Reference proteome</keyword>
<dbReference type="KEGG" id="mae:Maeo_1451"/>
<dbReference type="PROSITE" id="PS00211">
    <property type="entry name" value="ABC_TRANSPORTER_1"/>
    <property type="match status" value="1"/>
</dbReference>
<dbReference type="GO" id="GO:0016887">
    <property type="term" value="F:ATP hydrolysis activity"/>
    <property type="evidence" value="ECO:0007669"/>
    <property type="project" value="InterPro"/>
</dbReference>
<dbReference type="EMBL" id="CP000743">
    <property type="protein sequence ID" value="ABR57027.1"/>
    <property type="molecule type" value="Genomic_DNA"/>
</dbReference>
<dbReference type="SMART" id="SM00382">
    <property type="entry name" value="AAA"/>
    <property type="match status" value="1"/>
</dbReference>
<dbReference type="AlphaFoldDB" id="A6UX05"/>
<organism evidence="5 6">
    <name type="scientific">Methanococcus aeolicus (strain ATCC BAA-1280 / DSM 17508 / OCM 812 / Nankai-3)</name>
    <dbReference type="NCBI Taxonomy" id="419665"/>
    <lineage>
        <taxon>Archaea</taxon>
        <taxon>Methanobacteriati</taxon>
        <taxon>Methanobacteriota</taxon>
        <taxon>Methanomada group</taxon>
        <taxon>Methanococci</taxon>
        <taxon>Methanococcales</taxon>
        <taxon>Methanococcaceae</taxon>
        <taxon>Methanococcus</taxon>
    </lineage>
</organism>
<evidence type="ECO:0000256" key="2">
    <source>
        <dbReference type="ARBA" id="ARBA00022741"/>
    </source>
</evidence>
<reference evidence="5" key="1">
    <citation type="submission" date="2007-06" db="EMBL/GenBank/DDBJ databases">
        <title>Complete sequence of Methanococcus aeolicus Nankai-3.</title>
        <authorList>
            <consortium name="US DOE Joint Genome Institute"/>
            <person name="Copeland A."/>
            <person name="Lucas S."/>
            <person name="Lapidus A."/>
            <person name="Barry K."/>
            <person name="Glavina del Rio T."/>
            <person name="Dalin E."/>
            <person name="Tice H."/>
            <person name="Pitluck S."/>
            <person name="Chain P."/>
            <person name="Malfatti S."/>
            <person name="Shin M."/>
            <person name="Vergez L."/>
            <person name="Schmutz J."/>
            <person name="Larimer F."/>
            <person name="Land M."/>
            <person name="Hauser L."/>
            <person name="Kyrpides N."/>
            <person name="Lykidis A."/>
            <person name="Sieprawska-Lupa M."/>
            <person name="Whitman W.B."/>
            <person name="Richardson P."/>
        </authorList>
    </citation>
    <scope>NUCLEOTIDE SEQUENCE [LARGE SCALE GENOMIC DNA]</scope>
    <source>
        <strain evidence="5">Nankai-3</strain>
    </source>
</reference>
<evidence type="ECO:0000313" key="5">
    <source>
        <dbReference type="EMBL" id="ABR57027.1"/>
    </source>
</evidence>
<dbReference type="PROSITE" id="PS50893">
    <property type="entry name" value="ABC_TRANSPORTER_2"/>
    <property type="match status" value="1"/>
</dbReference>
<evidence type="ECO:0000256" key="1">
    <source>
        <dbReference type="ARBA" id="ARBA00022448"/>
    </source>
</evidence>
<dbReference type="STRING" id="419665.Maeo_1451"/>
<evidence type="ECO:0000256" key="3">
    <source>
        <dbReference type="ARBA" id="ARBA00022840"/>
    </source>
</evidence>
<dbReference type="PANTHER" id="PTHR42939:SF1">
    <property type="entry name" value="ABC TRANSPORTER ATP-BINDING PROTEIN ALBC-RELATED"/>
    <property type="match status" value="1"/>
</dbReference>
<keyword evidence="1" id="KW-0813">Transport</keyword>
<dbReference type="Pfam" id="PF00005">
    <property type="entry name" value="ABC_tran"/>
    <property type="match status" value="1"/>
</dbReference>